<protein>
    <submittedName>
        <fullName evidence="2">Uncharacterized protein</fullName>
    </submittedName>
</protein>
<feature type="compositionally biased region" description="Low complexity" evidence="1">
    <location>
        <begin position="331"/>
        <end position="357"/>
    </location>
</feature>
<gene>
    <name evidence="2" type="ORF">CSOL1703_00001680</name>
</gene>
<proteinExistence type="predicted"/>
<accession>A0A9N9Z632</accession>
<comment type="caution">
    <text evidence="2">The sequence shown here is derived from an EMBL/GenBank/DDBJ whole genome shotgun (WGS) entry which is preliminary data.</text>
</comment>
<feature type="compositionally biased region" description="Polar residues" evidence="1">
    <location>
        <begin position="377"/>
        <end position="393"/>
    </location>
</feature>
<dbReference type="OrthoDB" id="3439512at2759"/>
<evidence type="ECO:0000256" key="1">
    <source>
        <dbReference type="SAM" id="MobiDB-lite"/>
    </source>
</evidence>
<feature type="compositionally biased region" description="Polar residues" evidence="1">
    <location>
        <begin position="406"/>
        <end position="419"/>
    </location>
</feature>
<reference evidence="2" key="1">
    <citation type="submission" date="2021-10" db="EMBL/GenBank/DDBJ databases">
        <authorList>
            <person name="Piombo E."/>
        </authorList>
    </citation>
    <scope>NUCLEOTIDE SEQUENCE</scope>
</reference>
<feature type="region of interest" description="Disordered" evidence="1">
    <location>
        <begin position="327"/>
        <end position="449"/>
    </location>
</feature>
<feature type="compositionally biased region" description="Polar residues" evidence="1">
    <location>
        <begin position="624"/>
        <end position="634"/>
    </location>
</feature>
<dbReference type="EMBL" id="CABFOC020000035">
    <property type="protein sequence ID" value="CAH0049722.1"/>
    <property type="molecule type" value="Genomic_DNA"/>
</dbReference>
<feature type="compositionally biased region" description="Basic and acidic residues" evidence="1">
    <location>
        <begin position="466"/>
        <end position="476"/>
    </location>
</feature>
<sequence>MASTQLGHEDEGDAFNEIYVACNPPPLPEGVDHVIRQAMQQFTNDELVEILYDPDAAWFKCIVSTPARDIVSKYIEELLREIIEQDTCPLDPDDEAEHSDEHGNSIDIEIIAETPRVVPWGTYQFELDQTRNDYIPYEYPELLVSTPHKGIWRAPEMLRGATIDAVLHSASYLAAGFGKTVTLEEFAELVNCEIYPNLVQNVLYIGSCESEEKVSDAIKRLDNIWKIAFTLTLEEKTRHIIPIITENHRDYKLAYRWLSHIGLSKRTYLAPSHAGSAEDEYAALVNGATLRTAAFNNDRGEWVVDPRVYPRVRGFIEPVPPLDVFEKQSYTSNQPPATSQPSNSSPSKVVPVRPPKAIQSPRGGGVSRAQPKKKVDQTSMAQPPSVKANTLNPKQEKRGGRGASSPGKSQVPVGNTSSPIMVGQWVEQQRKTHHQKGYNSPQVGKEDGLSQVSTKNLYEGPGATPEKNKNVREPTAESKQLVADLLGIESEATQGISGSRNNNLIDSDVPFVSELNIDYPLLDPEAVAQFAMKEDEDLIDFHSTMQQKAGRKKLKYPSQGQQTSITADSPEKHQTNQSAKPQPAKENDPASNLKPQTAGVKTSNQQSTPASSEGVSKPNDTEGAASQSKPTPASSFMGILSGRVETLKFRKTHGDILERDLKETGKILQLTSGKVELELSLGRIYFKNIGEPIVDTGRGPHWSIESLLASFEDGIPQSSIGFQNILTSSPSDAARIVQFGLTDGSKWKLYDSVAKYEFSCHLYEDECKASFRVELDVNTLSHLCLGEVEEIARAYVHCPQFAWDMKARATRVYQDLPEVCKLFAKSMVESVTITPEKSGDVTITVPGDESQGFSIDQVSIRHLARYRCDQVEGPQLNIAMVRPLTKKTDYTSQKAPSLFHGKTWFGANRLNKGQKPGLDEWYEVSLSSSKADDVFRGNMNLGFGESAGWELSELDGIWADICRPALDMLSQMDDIGATNNNSVGPELSIRPRVHEMQARFW</sequence>
<evidence type="ECO:0000313" key="2">
    <source>
        <dbReference type="EMBL" id="CAH0049722.1"/>
    </source>
</evidence>
<organism evidence="2 3">
    <name type="scientific">Clonostachys solani</name>
    <dbReference type="NCBI Taxonomy" id="160281"/>
    <lineage>
        <taxon>Eukaryota</taxon>
        <taxon>Fungi</taxon>
        <taxon>Dikarya</taxon>
        <taxon>Ascomycota</taxon>
        <taxon>Pezizomycotina</taxon>
        <taxon>Sordariomycetes</taxon>
        <taxon>Hypocreomycetidae</taxon>
        <taxon>Hypocreales</taxon>
        <taxon>Bionectriaceae</taxon>
        <taxon>Clonostachys</taxon>
    </lineage>
</organism>
<keyword evidence="3" id="KW-1185">Reference proteome</keyword>
<feature type="compositionally biased region" description="Polar residues" evidence="1">
    <location>
        <begin position="589"/>
        <end position="614"/>
    </location>
</feature>
<feature type="region of interest" description="Disordered" evidence="1">
    <location>
        <begin position="549"/>
        <end position="637"/>
    </location>
</feature>
<dbReference type="AlphaFoldDB" id="A0A9N9Z632"/>
<name>A0A9N9Z632_9HYPO</name>
<dbReference type="Proteomes" id="UP000775872">
    <property type="component" value="Unassembled WGS sequence"/>
</dbReference>
<feature type="region of interest" description="Disordered" evidence="1">
    <location>
        <begin position="458"/>
        <end position="477"/>
    </location>
</feature>
<evidence type="ECO:0000313" key="3">
    <source>
        <dbReference type="Proteomes" id="UP000775872"/>
    </source>
</evidence>
<feature type="compositionally biased region" description="Polar residues" evidence="1">
    <location>
        <begin position="558"/>
        <end position="567"/>
    </location>
</feature>